<protein>
    <recommendedName>
        <fullName evidence="7">Zn(2)-C6 fungal-type domain-containing protein</fullName>
    </recommendedName>
</protein>
<evidence type="ECO:0000256" key="5">
    <source>
        <dbReference type="ARBA" id="ARBA00023163"/>
    </source>
</evidence>
<dbReference type="Pfam" id="PF00172">
    <property type="entry name" value="Zn_clus"/>
    <property type="match status" value="1"/>
</dbReference>
<dbReference type="PANTHER" id="PTHR36206">
    <property type="entry name" value="ASPERCRYPTIN BIOSYNTHESIS CLUSTER-SPECIFIC TRANSCRIPTION REGULATOR ATNN-RELATED"/>
    <property type="match status" value="1"/>
</dbReference>
<keyword evidence="1" id="KW-0479">Metal-binding</keyword>
<keyword evidence="4" id="KW-0238">DNA-binding</keyword>
<feature type="domain" description="Zn(2)-C6 fungal-type" evidence="7">
    <location>
        <begin position="68"/>
        <end position="99"/>
    </location>
</feature>
<dbReference type="EMBL" id="JARVKF010000224">
    <property type="protein sequence ID" value="KAK9420544.1"/>
    <property type="molecule type" value="Genomic_DNA"/>
</dbReference>
<dbReference type="InterPro" id="IPR036864">
    <property type="entry name" value="Zn2-C6_fun-type_DNA-bd_sf"/>
</dbReference>
<evidence type="ECO:0000256" key="1">
    <source>
        <dbReference type="ARBA" id="ARBA00022723"/>
    </source>
</evidence>
<keyword evidence="2" id="KW-0862">Zinc</keyword>
<evidence type="ECO:0000259" key="7">
    <source>
        <dbReference type="Pfam" id="PF00172"/>
    </source>
</evidence>
<dbReference type="SUPFAM" id="SSF57701">
    <property type="entry name" value="Zn2/Cys6 DNA-binding domain"/>
    <property type="match status" value="1"/>
</dbReference>
<dbReference type="InterPro" id="IPR052360">
    <property type="entry name" value="Transcr_Regulatory_Proteins"/>
</dbReference>
<sequence>MSIPIRHFGLDPLARATYPCAHPFVIRFGVTKPAFTQASTILQGTVATIIRRVSCVAHGAESELTNLRVRKVKCDETKPACVRCTSTGRKCDGYPTKLKPGLTWYRPSHLFLSIDHSTEGRALQFFCETAGPYLSGPLDSYFWTHLVLQFSNFEPAVRHSLVAISSLYEDFHCNAKTANQLQANTFALRHYNAAIENLRKLDNEPLILLVCILFVCIEILQNNRDSAIQHSRHGVIILQRIGNVYPWTVEYLSPIFRRLSVFPLFFGNSSDSFPTLGGLDAPIPTTFVSYAEAQYCMDAIICRASRLIRHGDAYRIGKYASRPVDPELLEHQRDLQETIEHWHASFQVLVEKLNLSESEDTAYGNVMLRYRLARMWSRGTFEKDEVFYDDYIPDLTQVIDRAIEHSPNMAGTDVSPPRPRFSFEVGALPFVVFAIIRCRDLRTRLRGLQYLRDCGPARENMWQANRMYPVCKRLVEIEHDIVLGEDDQPVGEVAWDEKPSEVMRAKDFATSPEPACRENDDGSVVWGGLANFAMRTADGRIWTRREFLPGPDPRRDKLEY</sequence>
<accession>A0ABR2V0T6</accession>
<gene>
    <name evidence="8" type="ORF">SUNI508_06284</name>
</gene>
<comment type="caution">
    <text evidence="8">The sequence shown here is derived from an EMBL/GenBank/DDBJ whole genome shotgun (WGS) entry which is preliminary data.</text>
</comment>
<evidence type="ECO:0000313" key="8">
    <source>
        <dbReference type="EMBL" id="KAK9420544.1"/>
    </source>
</evidence>
<dbReference type="CDD" id="cd00067">
    <property type="entry name" value="GAL4"/>
    <property type="match status" value="1"/>
</dbReference>
<evidence type="ECO:0000256" key="6">
    <source>
        <dbReference type="ARBA" id="ARBA00023242"/>
    </source>
</evidence>
<dbReference type="InterPro" id="IPR001138">
    <property type="entry name" value="Zn2Cys6_DnaBD"/>
</dbReference>
<organism evidence="8 9">
    <name type="scientific">Seiridium unicorne</name>
    <dbReference type="NCBI Taxonomy" id="138068"/>
    <lineage>
        <taxon>Eukaryota</taxon>
        <taxon>Fungi</taxon>
        <taxon>Dikarya</taxon>
        <taxon>Ascomycota</taxon>
        <taxon>Pezizomycotina</taxon>
        <taxon>Sordariomycetes</taxon>
        <taxon>Xylariomycetidae</taxon>
        <taxon>Amphisphaeriales</taxon>
        <taxon>Sporocadaceae</taxon>
        <taxon>Seiridium</taxon>
    </lineage>
</organism>
<dbReference type="PANTHER" id="PTHR36206:SF16">
    <property type="entry name" value="TRANSCRIPTION FACTOR DOMAIN-CONTAINING PROTEIN-RELATED"/>
    <property type="match status" value="1"/>
</dbReference>
<dbReference type="Gene3D" id="4.10.240.10">
    <property type="entry name" value="Zn(2)-C6 fungal-type DNA-binding domain"/>
    <property type="match status" value="1"/>
</dbReference>
<evidence type="ECO:0000256" key="4">
    <source>
        <dbReference type="ARBA" id="ARBA00023125"/>
    </source>
</evidence>
<proteinExistence type="predicted"/>
<keyword evidence="9" id="KW-1185">Reference proteome</keyword>
<dbReference type="Proteomes" id="UP001408356">
    <property type="component" value="Unassembled WGS sequence"/>
</dbReference>
<evidence type="ECO:0000256" key="2">
    <source>
        <dbReference type="ARBA" id="ARBA00022833"/>
    </source>
</evidence>
<evidence type="ECO:0000313" key="9">
    <source>
        <dbReference type="Proteomes" id="UP001408356"/>
    </source>
</evidence>
<keyword evidence="5" id="KW-0804">Transcription</keyword>
<reference evidence="8 9" key="1">
    <citation type="journal article" date="2024" name="J. Plant Pathol.">
        <title>Sequence and assembly of the genome of Seiridium unicorne, isolate CBS 538.82, causal agent of cypress canker disease.</title>
        <authorList>
            <person name="Scali E."/>
            <person name="Rocca G.D."/>
            <person name="Danti R."/>
            <person name="Garbelotto M."/>
            <person name="Barberini S."/>
            <person name="Baroncelli R."/>
            <person name="Emiliani G."/>
        </authorList>
    </citation>
    <scope>NUCLEOTIDE SEQUENCE [LARGE SCALE GENOMIC DNA]</scope>
    <source>
        <strain evidence="8 9">BM-138-508</strain>
    </source>
</reference>
<keyword evidence="6" id="KW-0539">Nucleus</keyword>
<evidence type="ECO:0000256" key="3">
    <source>
        <dbReference type="ARBA" id="ARBA00023015"/>
    </source>
</evidence>
<name>A0ABR2V0T6_9PEZI</name>
<keyword evidence="3" id="KW-0805">Transcription regulation</keyword>